<evidence type="ECO:0000313" key="2">
    <source>
        <dbReference type="Proteomes" id="UP000186817"/>
    </source>
</evidence>
<dbReference type="AlphaFoldDB" id="A0A1Q9BUI5"/>
<sequence>AEKRRNIRIVESTGKDPDEVIFDLLAEAEALPEGPGFDGGATTTLVVCPYVEEWKEYGPFRDFYEEELEGGSMAIAFPAEQQQQQQQQ</sequence>
<gene>
    <name evidence="1" type="ORF">AK812_SmicGene46168</name>
</gene>
<proteinExistence type="predicted"/>
<name>A0A1Q9BUI5_SYMMI</name>
<dbReference type="EMBL" id="LSRX01003901">
    <property type="protein sequence ID" value="OLP74325.1"/>
    <property type="molecule type" value="Genomic_DNA"/>
</dbReference>
<dbReference type="Proteomes" id="UP000186817">
    <property type="component" value="Unassembled WGS sequence"/>
</dbReference>
<organism evidence="1 2">
    <name type="scientific">Symbiodinium microadriaticum</name>
    <name type="common">Dinoflagellate</name>
    <name type="synonym">Zooxanthella microadriatica</name>
    <dbReference type="NCBI Taxonomy" id="2951"/>
    <lineage>
        <taxon>Eukaryota</taxon>
        <taxon>Sar</taxon>
        <taxon>Alveolata</taxon>
        <taxon>Dinophyceae</taxon>
        <taxon>Suessiales</taxon>
        <taxon>Symbiodiniaceae</taxon>
        <taxon>Symbiodinium</taxon>
    </lineage>
</organism>
<keyword evidence="2" id="KW-1185">Reference proteome</keyword>
<comment type="caution">
    <text evidence="1">The sequence shown here is derived from an EMBL/GenBank/DDBJ whole genome shotgun (WGS) entry which is preliminary data.</text>
</comment>
<evidence type="ECO:0000313" key="1">
    <source>
        <dbReference type="EMBL" id="OLP74325.1"/>
    </source>
</evidence>
<protein>
    <submittedName>
        <fullName evidence="1">Uncharacterized protein</fullName>
    </submittedName>
</protein>
<reference evidence="1 2" key="1">
    <citation type="submission" date="2016-02" db="EMBL/GenBank/DDBJ databases">
        <title>Genome analysis of coral dinoflagellate symbionts highlights evolutionary adaptations to a symbiotic lifestyle.</title>
        <authorList>
            <person name="Aranda M."/>
            <person name="Li Y."/>
            <person name="Liew Y.J."/>
            <person name="Baumgarten S."/>
            <person name="Simakov O."/>
            <person name="Wilson M."/>
            <person name="Piel J."/>
            <person name="Ashoor H."/>
            <person name="Bougouffa S."/>
            <person name="Bajic V.B."/>
            <person name="Ryu T."/>
            <person name="Ravasi T."/>
            <person name="Bayer T."/>
            <person name="Micklem G."/>
            <person name="Kim H."/>
            <person name="Bhak J."/>
            <person name="Lajeunesse T.C."/>
            <person name="Voolstra C.R."/>
        </authorList>
    </citation>
    <scope>NUCLEOTIDE SEQUENCE [LARGE SCALE GENOMIC DNA]</scope>
    <source>
        <strain evidence="1 2">CCMP2467</strain>
    </source>
</reference>
<feature type="non-terminal residue" evidence="1">
    <location>
        <position position="1"/>
    </location>
</feature>
<accession>A0A1Q9BUI5</accession>